<name>A0A9Q1GAH5_SYNKA</name>
<comment type="caution">
    <text evidence="1">The sequence shown here is derived from an EMBL/GenBank/DDBJ whole genome shotgun (WGS) entry which is preliminary data.</text>
</comment>
<evidence type="ECO:0000313" key="2">
    <source>
        <dbReference type="Proteomes" id="UP001152622"/>
    </source>
</evidence>
<proteinExistence type="predicted"/>
<protein>
    <submittedName>
        <fullName evidence="1">Uncharacterized protein</fullName>
    </submittedName>
</protein>
<dbReference type="EMBL" id="JAINUF010000001">
    <property type="protein sequence ID" value="KAJ8380569.1"/>
    <property type="molecule type" value="Genomic_DNA"/>
</dbReference>
<keyword evidence="2" id="KW-1185">Reference proteome</keyword>
<organism evidence="1 2">
    <name type="scientific">Synaphobranchus kaupii</name>
    <name type="common">Kaup's arrowtooth eel</name>
    <dbReference type="NCBI Taxonomy" id="118154"/>
    <lineage>
        <taxon>Eukaryota</taxon>
        <taxon>Metazoa</taxon>
        <taxon>Chordata</taxon>
        <taxon>Craniata</taxon>
        <taxon>Vertebrata</taxon>
        <taxon>Euteleostomi</taxon>
        <taxon>Actinopterygii</taxon>
        <taxon>Neopterygii</taxon>
        <taxon>Teleostei</taxon>
        <taxon>Anguilliformes</taxon>
        <taxon>Synaphobranchidae</taxon>
        <taxon>Synaphobranchus</taxon>
    </lineage>
</organism>
<evidence type="ECO:0000313" key="1">
    <source>
        <dbReference type="EMBL" id="KAJ8380569.1"/>
    </source>
</evidence>
<sequence>MSLLWAFSKPPLELSPTRRARRSALRLSSPLVFTAVLSPWRRGTALPWAVEYSLAKFLKKRTEECTGLLAFTHKLERNPRQEKRPGCLTAPPACCMRAAVPSTPPTPPRPPPRISSFRENIYQQYHRVETWQSQNKRIAFPLRPPRKWRDAWPRIPPLCLSDVGQPPGGDCSGSG</sequence>
<gene>
    <name evidence="1" type="ORF">SKAU_G00013470</name>
</gene>
<accession>A0A9Q1GAH5</accession>
<reference evidence="1" key="1">
    <citation type="journal article" date="2023" name="Science">
        <title>Genome structures resolve the early diversification of teleost fishes.</title>
        <authorList>
            <person name="Parey E."/>
            <person name="Louis A."/>
            <person name="Montfort J."/>
            <person name="Bouchez O."/>
            <person name="Roques C."/>
            <person name="Iampietro C."/>
            <person name="Lluch J."/>
            <person name="Castinel A."/>
            <person name="Donnadieu C."/>
            <person name="Desvignes T."/>
            <person name="Floi Bucao C."/>
            <person name="Jouanno E."/>
            <person name="Wen M."/>
            <person name="Mejri S."/>
            <person name="Dirks R."/>
            <person name="Jansen H."/>
            <person name="Henkel C."/>
            <person name="Chen W.J."/>
            <person name="Zahm M."/>
            <person name="Cabau C."/>
            <person name="Klopp C."/>
            <person name="Thompson A.W."/>
            <person name="Robinson-Rechavi M."/>
            <person name="Braasch I."/>
            <person name="Lecointre G."/>
            <person name="Bobe J."/>
            <person name="Postlethwait J.H."/>
            <person name="Berthelot C."/>
            <person name="Roest Crollius H."/>
            <person name="Guiguen Y."/>
        </authorList>
    </citation>
    <scope>NUCLEOTIDE SEQUENCE</scope>
    <source>
        <strain evidence="1">WJC10195</strain>
    </source>
</reference>
<dbReference type="Proteomes" id="UP001152622">
    <property type="component" value="Chromosome 1"/>
</dbReference>
<dbReference type="AlphaFoldDB" id="A0A9Q1GAH5"/>